<evidence type="ECO:0000256" key="4">
    <source>
        <dbReference type="ARBA" id="ARBA00022801"/>
    </source>
</evidence>
<dbReference type="CDD" id="cd17932">
    <property type="entry name" value="DEXQc_UvrD"/>
    <property type="match status" value="1"/>
</dbReference>
<dbReference type="SUPFAM" id="SSF52980">
    <property type="entry name" value="Restriction endonuclease-like"/>
    <property type="match status" value="1"/>
</dbReference>
<organism evidence="18 19">
    <name type="scientific">Halalkalibacter alkaliphilus</name>
    <dbReference type="NCBI Taxonomy" id="2917993"/>
    <lineage>
        <taxon>Bacteria</taxon>
        <taxon>Bacillati</taxon>
        <taxon>Bacillota</taxon>
        <taxon>Bacilli</taxon>
        <taxon>Bacillales</taxon>
        <taxon>Bacillaceae</taxon>
        <taxon>Halalkalibacter</taxon>
    </lineage>
</organism>
<keyword evidence="4 14" id="KW-0378">Hydrolase</keyword>
<proteinExistence type="predicted"/>
<dbReference type="SUPFAM" id="SSF52540">
    <property type="entry name" value="P-loop containing nucleoside triphosphate hydrolases"/>
    <property type="match status" value="1"/>
</dbReference>
<dbReference type="Pfam" id="PF00580">
    <property type="entry name" value="UvrD-helicase"/>
    <property type="match status" value="1"/>
</dbReference>
<dbReference type="RefSeq" id="WP_250097041.1">
    <property type="nucleotide sequence ID" value="NZ_JAKRYL010000013.1"/>
</dbReference>
<dbReference type="Gene3D" id="1.10.486.10">
    <property type="entry name" value="PCRA, domain 4"/>
    <property type="match status" value="1"/>
</dbReference>
<keyword evidence="3" id="KW-0227">DNA damage</keyword>
<evidence type="ECO:0000256" key="9">
    <source>
        <dbReference type="ARBA" id="ARBA00023204"/>
    </source>
</evidence>
<dbReference type="GO" id="GO:0005829">
    <property type="term" value="C:cytosol"/>
    <property type="evidence" value="ECO:0007669"/>
    <property type="project" value="TreeGrafter"/>
</dbReference>
<evidence type="ECO:0000256" key="8">
    <source>
        <dbReference type="ARBA" id="ARBA00023125"/>
    </source>
</evidence>
<dbReference type="AlphaFoldDB" id="A0A9X2I764"/>
<dbReference type="InterPro" id="IPR011604">
    <property type="entry name" value="PDDEXK-like_dom_sf"/>
</dbReference>
<sequence>MKFNDAQLQAITSEKALILVSAGAGSGKTRVLTERFIHLCELRLKHPDHPVGATVDELAAITFTEKAAREMKDRIRKRLAEKEREAKEELEQLFWIEQKEAMERANISTFHSFCQRLLSQHAMAADLVPQSRVIDDVEARRRKRLIMTKLLEERAFHETAWPFLRIMSKNQLFELIEQVHNDIREFVVGEEAVASLKVEKMLEAQRKAKLQEQVSLVQEFHINAINCIRDFPPPDDLTKAQRGHVEKVTAGFETLPNPNNPNAYVEAISEIMPSRSDKRWNEKAPALFELHTKHWKPLKDCWSEIGGEAATSEETKVLLEKFIILLKEFSIRYDHEKKMAGVLDFSDLQQKAVALLENKSIKEACQKQFRHIMVDEFQDTNKLQLEMLERIDPQFQFIVGDQKQSIYRFRGADVSLMNAREELAETRNDGEVILMNENYRTTAPVIEAVNELFSSAMVQERKKPYETVYAPLQANRSGQFEEEKRVELITLGEIEEQDLSPYDVLANRIVEMVETKAPSVYSGEKWTEPRFGDIAILIPARSHLLSLERSLINKGIPYVVSGGVGFYERQEVLDYITLLRWLNRPFEELHLLAVLRSPMCGLTVNDFLLLKQQVEETEPLYQLIYDESHPAYGQLPETIQAACKVVRKWLYRWTPFRTEQSLDHTLSSIFIETGLHTTLMLQANGLQKVRNVEKLIQTILESQKSDLETILVELDERIILSEKEGESEVERVDGDLVQIMTVHASKGLEFPIVCLPQLERSVQGDKGSIRFHPELGIVMNLEEEATELEGEKTVYQTPGFSVVKDQANLEAREEAKRLFYVAMTRARDYLYMMGEESNTSYTWLSLTETALEETSLSEKVTQIDECKEQAQILRKSESYSIPKVIEAPSIPLTLSVSEVMLFIKDPVAYFYRYVVGLPDTTIGDQSEMVTEETSSVPIDSSKLGTLVHRACELRDNGLTNEAAIREAVREEEEQWTNMSMYEHEMNILMNSYTDEVKQGLGETIETEWPFVTSIEGVDIIGEIDKVTRRNSGYHIIDFKTNKIFQSGSELVDLYWSQLYLYKLAYEQESGQSIETMSLFVFRDKEKPLHTIRKNVEEEEAVRKAIRAIRTLRTKQAKKTEYEAFTL</sequence>
<dbReference type="PANTHER" id="PTHR11070:SF48">
    <property type="entry name" value="ATP-DEPENDENT HELICASE_NUCLEASE SUBUNIT A"/>
    <property type="match status" value="1"/>
</dbReference>
<dbReference type="InterPro" id="IPR014017">
    <property type="entry name" value="DNA_helicase_UvrD-like_C"/>
</dbReference>
<dbReference type="Gene3D" id="3.40.50.300">
    <property type="entry name" value="P-loop containing nucleotide triphosphate hydrolases"/>
    <property type="match status" value="4"/>
</dbReference>
<keyword evidence="1" id="KW-0540">Nuclease</keyword>
<dbReference type="PANTHER" id="PTHR11070">
    <property type="entry name" value="UVRD / RECB / PCRA DNA HELICASE FAMILY MEMBER"/>
    <property type="match status" value="1"/>
</dbReference>
<dbReference type="InterPro" id="IPR014016">
    <property type="entry name" value="UvrD-like_ATP-bd"/>
</dbReference>
<dbReference type="EC" id="5.6.2.4" evidence="12"/>
<reference evidence="18" key="1">
    <citation type="submission" date="2022-02" db="EMBL/GenBank/DDBJ databases">
        <title>Halalkalibacter sp. nov. isolated from Lonar Lake, India.</title>
        <authorList>
            <person name="Joshi A."/>
            <person name="Thite S."/>
            <person name="Lodha T."/>
        </authorList>
    </citation>
    <scope>NUCLEOTIDE SEQUENCE</scope>
    <source>
        <strain evidence="18">MEB205</strain>
    </source>
</reference>
<evidence type="ECO:0000256" key="14">
    <source>
        <dbReference type="PROSITE-ProRule" id="PRU00560"/>
    </source>
</evidence>
<dbReference type="InterPro" id="IPR000212">
    <property type="entry name" value="DNA_helicase_UvrD/REP"/>
</dbReference>
<keyword evidence="19" id="KW-1185">Reference proteome</keyword>
<feature type="domain" description="UvrD-like helicase C-terminal" evidence="17">
    <location>
        <begin position="444"/>
        <end position="747"/>
    </location>
</feature>
<feature type="coiled-coil region" evidence="15">
    <location>
        <begin position="65"/>
        <end position="92"/>
    </location>
</feature>
<evidence type="ECO:0000256" key="1">
    <source>
        <dbReference type="ARBA" id="ARBA00022722"/>
    </source>
</evidence>
<evidence type="ECO:0000256" key="10">
    <source>
        <dbReference type="ARBA" id="ARBA00023235"/>
    </source>
</evidence>
<dbReference type="InterPro" id="IPR011335">
    <property type="entry name" value="Restrct_endonuc-II-like"/>
</dbReference>
<dbReference type="GO" id="GO:0043138">
    <property type="term" value="F:3'-5' DNA helicase activity"/>
    <property type="evidence" value="ECO:0007669"/>
    <property type="project" value="UniProtKB-EC"/>
</dbReference>
<keyword evidence="5 14" id="KW-0347">Helicase</keyword>
<dbReference type="Pfam" id="PF13361">
    <property type="entry name" value="UvrD_C"/>
    <property type="match status" value="1"/>
</dbReference>
<feature type="binding site" evidence="14">
    <location>
        <begin position="22"/>
        <end position="29"/>
    </location>
    <ligand>
        <name>ATP</name>
        <dbReference type="ChEBI" id="CHEBI:30616"/>
    </ligand>
</feature>
<dbReference type="PROSITE" id="PS51217">
    <property type="entry name" value="UVRD_HELICASE_CTER"/>
    <property type="match status" value="1"/>
</dbReference>
<evidence type="ECO:0000256" key="12">
    <source>
        <dbReference type="ARBA" id="ARBA00034808"/>
    </source>
</evidence>
<keyword evidence="6" id="KW-0269">Exonuclease</keyword>
<evidence type="ECO:0000313" key="18">
    <source>
        <dbReference type="EMBL" id="MCL7748149.1"/>
    </source>
</evidence>
<evidence type="ECO:0000256" key="13">
    <source>
        <dbReference type="ARBA" id="ARBA00048988"/>
    </source>
</evidence>
<dbReference type="InterPro" id="IPR038726">
    <property type="entry name" value="PDDEXK_AddAB-type"/>
</dbReference>
<comment type="catalytic activity">
    <reaction evidence="11">
        <text>Couples ATP hydrolysis with the unwinding of duplex DNA by translocating in the 3'-5' direction.</text>
        <dbReference type="EC" id="5.6.2.4"/>
    </reaction>
</comment>
<feature type="domain" description="UvrD-like helicase ATP-binding" evidence="16">
    <location>
        <begin position="1"/>
        <end position="442"/>
    </location>
</feature>
<keyword evidence="15" id="KW-0175">Coiled coil</keyword>
<evidence type="ECO:0000256" key="6">
    <source>
        <dbReference type="ARBA" id="ARBA00022839"/>
    </source>
</evidence>
<dbReference type="Proteomes" id="UP001139150">
    <property type="component" value="Unassembled WGS sequence"/>
</dbReference>
<evidence type="ECO:0000313" key="19">
    <source>
        <dbReference type="Proteomes" id="UP001139150"/>
    </source>
</evidence>
<comment type="caution">
    <text evidence="18">The sequence shown here is derived from an EMBL/GenBank/DDBJ whole genome shotgun (WGS) entry which is preliminary data.</text>
</comment>
<keyword evidence="10" id="KW-0413">Isomerase</keyword>
<evidence type="ECO:0000259" key="16">
    <source>
        <dbReference type="PROSITE" id="PS51198"/>
    </source>
</evidence>
<dbReference type="InterPro" id="IPR027417">
    <property type="entry name" value="P-loop_NTPase"/>
</dbReference>
<name>A0A9X2I764_9BACI</name>
<evidence type="ECO:0000256" key="3">
    <source>
        <dbReference type="ARBA" id="ARBA00022763"/>
    </source>
</evidence>
<comment type="catalytic activity">
    <reaction evidence="13">
        <text>ATP + H2O = ADP + phosphate + H(+)</text>
        <dbReference type="Rhea" id="RHEA:13065"/>
        <dbReference type="ChEBI" id="CHEBI:15377"/>
        <dbReference type="ChEBI" id="CHEBI:15378"/>
        <dbReference type="ChEBI" id="CHEBI:30616"/>
        <dbReference type="ChEBI" id="CHEBI:43474"/>
        <dbReference type="ChEBI" id="CHEBI:456216"/>
        <dbReference type="EC" id="5.6.2.4"/>
    </reaction>
</comment>
<dbReference type="GO" id="GO:0004527">
    <property type="term" value="F:exonuclease activity"/>
    <property type="evidence" value="ECO:0007669"/>
    <property type="project" value="UniProtKB-KW"/>
</dbReference>
<keyword evidence="9" id="KW-0234">DNA repair</keyword>
<accession>A0A9X2I764</accession>
<evidence type="ECO:0000256" key="15">
    <source>
        <dbReference type="SAM" id="Coils"/>
    </source>
</evidence>
<dbReference type="GO" id="GO:0000725">
    <property type="term" value="P:recombinational repair"/>
    <property type="evidence" value="ECO:0007669"/>
    <property type="project" value="TreeGrafter"/>
</dbReference>
<evidence type="ECO:0000256" key="5">
    <source>
        <dbReference type="ARBA" id="ARBA00022806"/>
    </source>
</evidence>
<dbReference type="GO" id="GO:0033202">
    <property type="term" value="C:DNA helicase complex"/>
    <property type="evidence" value="ECO:0007669"/>
    <property type="project" value="TreeGrafter"/>
</dbReference>
<keyword evidence="8" id="KW-0238">DNA-binding</keyword>
<dbReference type="PROSITE" id="PS51198">
    <property type="entry name" value="UVRD_HELICASE_ATP_BIND"/>
    <property type="match status" value="1"/>
</dbReference>
<dbReference type="GO" id="GO:0005524">
    <property type="term" value="F:ATP binding"/>
    <property type="evidence" value="ECO:0007669"/>
    <property type="project" value="UniProtKB-UniRule"/>
</dbReference>
<dbReference type="EMBL" id="JAKRYL010000013">
    <property type="protein sequence ID" value="MCL7748149.1"/>
    <property type="molecule type" value="Genomic_DNA"/>
</dbReference>
<keyword evidence="7 14" id="KW-0067">ATP-binding</keyword>
<keyword evidence="2 14" id="KW-0547">Nucleotide-binding</keyword>
<evidence type="ECO:0000256" key="2">
    <source>
        <dbReference type="ARBA" id="ARBA00022741"/>
    </source>
</evidence>
<gene>
    <name evidence="18" type="ORF">MF646_13555</name>
</gene>
<dbReference type="GO" id="GO:0003677">
    <property type="term" value="F:DNA binding"/>
    <property type="evidence" value="ECO:0007669"/>
    <property type="project" value="UniProtKB-KW"/>
</dbReference>
<evidence type="ECO:0000256" key="7">
    <source>
        <dbReference type="ARBA" id="ARBA00022840"/>
    </source>
</evidence>
<dbReference type="Pfam" id="PF12705">
    <property type="entry name" value="PDDEXK_1"/>
    <property type="match status" value="1"/>
</dbReference>
<evidence type="ECO:0000259" key="17">
    <source>
        <dbReference type="PROSITE" id="PS51217"/>
    </source>
</evidence>
<protein>
    <recommendedName>
        <fullName evidence="12">DNA 3'-5' helicase</fullName>
        <ecNumber evidence="12">5.6.2.4</ecNumber>
    </recommendedName>
</protein>
<dbReference type="Gene3D" id="3.90.320.10">
    <property type="match status" value="1"/>
</dbReference>
<evidence type="ECO:0000256" key="11">
    <source>
        <dbReference type="ARBA" id="ARBA00034617"/>
    </source>
</evidence>